<protein>
    <submittedName>
        <fullName evidence="2">NERD nuclease</fullName>
    </submittedName>
</protein>
<dbReference type="GO" id="GO:0003916">
    <property type="term" value="F:DNA topoisomerase activity"/>
    <property type="evidence" value="ECO:0007669"/>
    <property type="project" value="InterPro"/>
</dbReference>
<dbReference type="InterPro" id="IPR013498">
    <property type="entry name" value="Topo_IA_Znf"/>
</dbReference>
<organism evidence="2 3">
    <name type="scientific">Pontibacillus yanchengensis Y32</name>
    <dbReference type="NCBI Taxonomy" id="1385514"/>
    <lineage>
        <taxon>Bacteria</taxon>
        <taxon>Bacillati</taxon>
        <taxon>Bacillota</taxon>
        <taxon>Bacilli</taxon>
        <taxon>Bacillales</taxon>
        <taxon>Bacillaceae</taxon>
        <taxon>Pontibacillus</taxon>
    </lineage>
</organism>
<dbReference type="GO" id="GO:0006265">
    <property type="term" value="P:DNA topological change"/>
    <property type="evidence" value="ECO:0007669"/>
    <property type="project" value="InterPro"/>
</dbReference>
<dbReference type="GO" id="GO:0003677">
    <property type="term" value="F:DNA binding"/>
    <property type="evidence" value="ECO:0007669"/>
    <property type="project" value="InterPro"/>
</dbReference>
<evidence type="ECO:0000313" key="3">
    <source>
        <dbReference type="Proteomes" id="UP000030147"/>
    </source>
</evidence>
<evidence type="ECO:0000313" key="2">
    <source>
        <dbReference type="EMBL" id="KGP74541.1"/>
    </source>
</evidence>
<dbReference type="Gene3D" id="3.30.65.10">
    <property type="entry name" value="Bacterial Topoisomerase I, domain 1"/>
    <property type="match status" value="1"/>
</dbReference>
<name>A0A0A2TKC5_9BACI</name>
<proteinExistence type="predicted"/>
<dbReference type="AlphaFoldDB" id="A0A0A2TKC5"/>
<dbReference type="RefSeq" id="WP_036814994.1">
    <property type="nucleotide sequence ID" value="NZ_AVBF01000001.1"/>
</dbReference>
<dbReference type="Proteomes" id="UP000030147">
    <property type="component" value="Unassembled WGS sequence"/>
</dbReference>
<feature type="domain" description="NERD" evidence="1">
    <location>
        <begin position="23"/>
        <end position="139"/>
    </location>
</feature>
<dbReference type="STRING" id="1385514.N782_00155"/>
<dbReference type="EMBL" id="AVBF01000001">
    <property type="protein sequence ID" value="KGP74541.1"/>
    <property type="molecule type" value="Genomic_DNA"/>
</dbReference>
<dbReference type="eggNOG" id="COG0551">
    <property type="taxonomic scope" value="Bacteria"/>
</dbReference>
<dbReference type="SUPFAM" id="SSF57783">
    <property type="entry name" value="Zinc beta-ribbon"/>
    <property type="match status" value="1"/>
</dbReference>
<gene>
    <name evidence="2" type="ORF">N782_00155</name>
</gene>
<evidence type="ECO:0000259" key="1">
    <source>
        <dbReference type="PROSITE" id="PS50965"/>
    </source>
</evidence>
<sequence>MGSIFILCLIIALSVALASPSIKGRIGEAKLSFLLNRLPSEEYHVLDDLLIPSKNGTTQIDHVVVSPYGIFVIETKNYKGWIFGDEKSKYWTQVIYKRKEKFYNPIHQNFGHIKALESALEGLYEGTYYSIVSFSSKATLKEVTVTYPDVEVINSFQVLQTIKAYNQPVLSNAKIKGILFKLQRLNQADKGSKQEHINQIKTARQKEQANVSGNTCPKCGNQLVQRTGKYGAFLGCSNYPNCRFVSKKAT</sequence>
<dbReference type="Pfam" id="PF01396">
    <property type="entry name" value="Zn_ribbon_Top1"/>
    <property type="match status" value="1"/>
</dbReference>
<dbReference type="InterPro" id="IPR011528">
    <property type="entry name" value="NERD"/>
</dbReference>
<dbReference type="GO" id="GO:0005694">
    <property type="term" value="C:chromosome"/>
    <property type="evidence" value="ECO:0007669"/>
    <property type="project" value="InterPro"/>
</dbReference>
<comment type="caution">
    <text evidence="2">The sequence shown here is derived from an EMBL/GenBank/DDBJ whole genome shotgun (WGS) entry which is preliminary data.</text>
</comment>
<keyword evidence="3" id="KW-1185">Reference proteome</keyword>
<reference evidence="2 3" key="1">
    <citation type="journal article" date="2015" name="Stand. Genomic Sci.">
        <title>High quality draft genome sequence of the moderately halophilic bacterium Pontibacillus yanchengensis Y32(T) and comparison among Pontibacillus genomes.</title>
        <authorList>
            <person name="Huang J."/>
            <person name="Qiao Z.X."/>
            <person name="Tang J.W."/>
            <person name="Wang G."/>
        </authorList>
    </citation>
    <scope>NUCLEOTIDE SEQUENCE [LARGE SCALE GENOMIC DNA]</scope>
    <source>
        <strain evidence="2 3">Y32</strain>
    </source>
</reference>
<accession>A0A0A2TKC5</accession>
<dbReference type="OrthoDB" id="5782056at2"/>
<dbReference type="PROSITE" id="PS50965">
    <property type="entry name" value="NERD"/>
    <property type="match status" value="1"/>
</dbReference>
<dbReference type="Pfam" id="PF08378">
    <property type="entry name" value="NERD"/>
    <property type="match status" value="1"/>
</dbReference>